<comment type="caution">
    <text evidence="2">The sequence shown here is derived from an EMBL/GenBank/DDBJ whole genome shotgun (WGS) entry which is preliminary data.</text>
</comment>
<keyword evidence="1" id="KW-0472">Membrane</keyword>
<reference evidence="2" key="1">
    <citation type="journal article" date="2020" name="Nat. Commun.">
        <title>Large-scale genome sequencing of mycorrhizal fungi provides insights into the early evolution of symbiotic traits.</title>
        <authorList>
            <person name="Miyauchi S."/>
            <person name="Kiss E."/>
            <person name="Kuo A."/>
            <person name="Drula E."/>
            <person name="Kohler A."/>
            <person name="Sanchez-Garcia M."/>
            <person name="Morin E."/>
            <person name="Andreopoulos B."/>
            <person name="Barry K.W."/>
            <person name="Bonito G."/>
            <person name="Buee M."/>
            <person name="Carver A."/>
            <person name="Chen C."/>
            <person name="Cichocki N."/>
            <person name="Clum A."/>
            <person name="Culley D."/>
            <person name="Crous P.W."/>
            <person name="Fauchery L."/>
            <person name="Girlanda M."/>
            <person name="Hayes R.D."/>
            <person name="Keri Z."/>
            <person name="LaButti K."/>
            <person name="Lipzen A."/>
            <person name="Lombard V."/>
            <person name="Magnuson J."/>
            <person name="Maillard F."/>
            <person name="Murat C."/>
            <person name="Nolan M."/>
            <person name="Ohm R.A."/>
            <person name="Pangilinan J."/>
            <person name="Pereira M.F."/>
            <person name="Perotto S."/>
            <person name="Peter M."/>
            <person name="Pfister S."/>
            <person name="Riley R."/>
            <person name="Sitrit Y."/>
            <person name="Stielow J.B."/>
            <person name="Szollosi G."/>
            <person name="Zifcakova L."/>
            <person name="Stursova M."/>
            <person name="Spatafora J.W."/>
            <person name="Tedersoo L."/>
            <person name="Vaario L.M."/>
            <person name="Yamada A."/>
            <person name="Yan M."/>
            <person name="Wang P."/>
            <person name="Xu J."/>
            <person name="Bruns T."/>
            <person name="Baldrian P."/>
            <person name="Vilgalys R."/>
            <person name="Dunand C."/>
            <person name="Henrissat B."/>
            <person name="Grigoriev I.V."/>
            <person name="Hibbett D."/>
            <person name="Nagy L.G."/>
            <person name="Martin F.M."/>
        </authorList>
    </citation>
    <scope>NUCLEOTIDE SEQUENCE</scope>
    <source>
        <strain evidence="2">UH-Tt-Lm1</strain>
    </source>
</reference>
<keyword evidence="1" id="KW-1133">Transmembrane helix</keyword>
<name>A0A9P6HCR4_9AGAM</name>
<dbReference type="Proteomes" id="UP000736335">
    <property type="component" value="Unassembled WGS sequence"/>
</dbReference>
<feature type="transmembrane region" description="Helical" evidence="1">
    <location>
        <begin position="222"/>
        <end position="246"/>
    </location>
</feature>
<feature type="transmembrane region" description="Helical" evidence="1">
    <location>
        <begin position="271"/>
        <end position="288"/>
    </location>
</feature>
<proteinExistence type="predicted"/>
<feature type="transmembrane region" description="Helical" evidence="1">
    <location>
        <begin position="308"/>
        <end position="328"/>
    </location>
</feature>
<sequence>MLFEPFWCLLDLLRWSLDTHYIPAKRPLNGGGRSSNFDFSFSMTRLTPAVFGMWSVCCVLFTAFVIYHLWHYDRFKCLQINRGPYAGAFKRVMTYTYLITLPLITTYSVGNAVIRYKEGFVFSSQYGLIPKPYTEWTQIHRGAIFPLMMLLALCFSSEMITHLEELCFWVFLMNATASSQNWFRSNCFTVWTCGSVIALILVPTVSVVSRNNPSKNEGYTFLVGSSVTLALTLCFAPILFLFPAFLRKLVRQGVDKATLVRLQKYHELNRLRFVFKLLFVVPLVFIGIDGISPHSHPINESMFWTETLGMASAFGCIISSGITLLIFFPRNNESEYESSSLGQLSRLQTSQRKAGQHETMGPYQERNRVVFSSDTSIGSSPNPYAHVTQSANFEANFQAEGRYGPPPRYQAPGIQIIEPDNSGNRTVEVFTPLPSASAAMLRPNRLGANGDVEFGGMQDPPATETWVSNWTSQFRSPLGGFISPLYLLVTCANILQM</sequence>
<evidence type="ECO:0000313" key="3">
    <source>
        <dbReference type="Proteomes" id="UP000736335"/>
    </source>
</evidence>
<dbReference type="AlphaFoldDB" id="A0A9P6HCR4"/>
<organism evidence="2 3">
    <name type="scientific">Thelephora terrestris</name>
    <dbReference type="NCBI Taxonomy" id="56493"/>
    <lineage>
        <taxon>Eukaryota</taxon>
        <taxon>Fungi</taxon>
        <taxon>Dikarya</taxon>
        <taxon>Basidiomycota</taxon>
        <taxon>Agaricomycotina</taxon>
        <taxon>Agaricomycetes</taxon>
        <taxon>Thelephorales</taxon>
        <taxon>Thelephoraceae</taxon>
        <taxon>Thelephora</taxon>
    </lineage>
</organism>
<dbReference type="OrthoDB" id="2384193at2759"/>
<accession>A0A9P6HCR4</accession>
<gene>
    <name evidence="2" type="ORF">BJ322DRAFT_1067878</name>
</gene>
<keyword evidence="3" id="KW-1185">Reference proteome</keyword>
<feature type="transmembrane region" description="Helical" evidence="1">
    <location>
        <begin position="92"/>
        <end position="114"/>
    </location>
</feature>
<evidence type="ECO:0000313" key="2">
    <source>
        <dbReference type="EMBL" id="KAF9783978.1"/>
    </source>
</evidence>
<keyword evidence="1" id="KW-0812">Transmembrane</keyword>
<feature type="transmembrane region" description="Helical" evidence="1">
    <location>
        <begin position="182"/>
        <end position="202"/>
    </location>
</feature>
<feature type="transmembrane region" description="Helical" evidence="1">
    <location>
        <begin position="51"/>
        <end position="71"/>
    </location>
</feature>
<evidence type="ECO:0000256" key="1">
    <source>
        <dbReference type="SAM" id="Phobius"/>
    </source>
</evidence>
<dbReference type="EMBL" id="WIUZ02000009">
    <property type="protein sequence ID" value="KAF9783978.1"/>
    <property type="molecule type" value="Genomic_DNA"/>
</dbReference>
<protein>
    <submittedName>
        <fullName evidence="2">Uncharacterized protein</fullName>
    </submittedName>
</protein>
<reference evidence="2" key="2">
    <citation type="submission" date="2020-11" db="EMBL/GenBank/DDBJ databases">
        <authorList>
            <consortium name="DOE Joint Genome Institute"/>
            <person name="Kuo A."/>
            <person name="Miyauchi S."/>
            <person name="Kiss E."/>
            <person name="Drula E."/>
            <person name="Kohler A."/>
            <person name="Sanchez-Garcia M."/>
            <person name="Andreopoulos B."/>
            <person name="Barry K.W."/>
            <person name="Bonito G."/>
            <person name="Buee M."/>
            <person name="Carver A."/>
            <person name="Chen C."/>
            <person name="Cichocki N."/>
            <person name="Clum A."/>
            <person name="Culley D."/>
            <person name="Crous P.W."/>
            <person name="Fauchery L."/>
            <person name="Girlanda M."/>
            <person name="Hayes R."/>
            <person name="Keri Z."/>
            <person name="Labutti K."/>
            <person name="Lipzen A."/>
            <person name="Lombard V."/>
            <person name="Magnuson J."/>
            <person name="Maillard F."/>
            <person name="Morin E."/>
            <person name="Murat C."/>
            <person name="Nolan M."/>
            <person name="Ohm R."/>
            <person name="Pangilinan J."/>
            <person name="Pereira M."/>
            <person name="Perotto S."/>
            <person name="Peter M."/>
            <person name="Riley R."/>
            <person name="Sitrit Y."/>
            <person name="Stielow B."/>
            <person name="Szollosi G."/>
            <person name="Zifcakova L."/>
            <person name="Stursova M."/>
            <person name="Spatafora J.W."/>
            <person name="Tedersoo L."/>
            <person name="Vaario L.-M."/>
            <person name="Yamada A."/>
            <person name="Yan M."/>
            <person name="Wang P."/>
            <person name="Xu J."/>
            <person name="Bruns T."/>
            <person name="Baldrian P."/>
            <person name="Vilgalys R."/>
            <person name="Henrissat B."/>
            <person name="Grigoriev I.V."/>
            <person name="Hibbett D."/>
            <person name="Nagy L.G."/>
            <person name="Martin F.M."/>
        </authorList>
    </citation>
    <scope>NUCLEOTIDE SEQUENCE</scope>
    <source>
        <strain evidence="2">UH-Tt-Lm1</strain>
    </source>
</reference>
<feature type="transmembrane region" description="Helical" evidence="1">
    <location>
        <begin position="143"/>
        <end position="161"/>
    </location>
</feature>